<dbReference type="AlphaFoldDB" id="A0A412TWD0"/>
<dbReference type="EMBL" id="QRYC01000003">
    <property type="protein sequence ID" value="RGU58093.1"/>
    <property type="molecule type" value="Genomic_DNA"/>
</dbReference>
<proteinExistence type="predicted"/>
<dbReference type="GO" id="GO:0042834">
    <property type="term" value="F:peptidoglycan binding"/>
    <property type="evidence" value="ECO:0007669"/>
    <property type="project" value="InterPro"/>
</dbReference>
<dbReference type="InterPro" id="IPR043781">
    <property type="entry name" value="DUF5723"/>
</dbReference>
<feature type="domain" description="SPOR" evidence="2">
    <location>
        <begin position="516"/>
        <end position="594"/>
    </location>
</feature>
<accession>A0A412TWD0</accession>
<dbReference type="Pfam" id="PF18990">
    <property type="entry name" value="DUF5723"/>
    <property type="match status" value="1"/>
</dbReference>
<evidence type="ECO:0000256" key="1">
    <source>
        <dbReference type="SAM" id="SignalP"/>
    </source>
</evidence>
<evidence type="ECO:0000313" key="4">
    <source>
        <dbReference type="Proteomes" id="UP000284243"/>
    </source>
</evidence>
<dbReference type="InterPro" id="IPR007730">
    <property type="entry name" value="SPOR-like_dom"/>
</dbReference>
<reference evidence="3 4" key="1">
    <citation type="submission" date="2018-08" db="EMBL/GenBank/DDBJ databases">
        <title>A genome reference for cultivated species of the human gut microbiota.</title>
        <authorList>
            <person name="Zou Y."/>
            <person name="Xue W."/>
            <person name="Luo G."/>
        </authorList>
    </citation>
    <scope>NUCLEOTIDE SEQUENCE [LARGE SCALE GENOMIC DNA]</scope>
    <source>
        <strain evidence="3 4">AF16-14</strain>
    </source>
</reference>
<keyword evidence="1" id="KW-0732">Signal</keyword>
<dbReference type="RefSeq" id="WP_046404845.1">
    <property type="nucleotide sequence ID" value="NZ_CABJFF010000007.1"/>
</dbReference>
<comment type="caution">
    <text evidence="3">The sequence shown here is derived from an EMBL/GenBank/DDBJ whole genome shotgun (WGS) entry which is preliminary data.</text>
</comment>
<feature type="chain" id="PRO_5019403387" description="SPOR domain-containing protein" evidence="1">
    <location>
        <begin position="21"/>
        <end position="596"/>
    </location>
</feature>
<sequence>MKRILLIAWAILSLGSVVKAQDGNNTSYFLSNLPQQFRLNPAYQPEYKVFIGLPGLSGVSVNYLNSSFTVEDLLFKRDDSVYMDVNKFYKSLHKRNYIAFNNENSILSIGVKAKSWYGTLDITQKNDFLFRYNKDLFTFLKYGNTDHPSMDFGKLGVNLNSYIEVALGLSKQVNSKLTVGGRLKYLAGIANAHMTDSELDVVTEKDGTMKIHSRQNIRITAPVNIRNEQTGLPFEPNKPIDWDDFDFNTDDIGVADFLNTKNPGFAIDLGGEYQFNDKIKLFASLTDLGFIHWGNKDFRYNFYQDARFTWEGADISNSVNKDNVGYISIDSAFTKLTDQLKDSLQLRSRGKAYTTMVSPKLYLGATYQLNRTFYVGGLFRASLVDKMFIPSLTASVNGRLMRNVSASVSYSITRGSYVNLGAGLTAKLGPFQLYLETDNLLACNYTNTQSANARFGINLLFGHKDHKKKKKAAEEEPLEVMIAPVPVKKDTVYKEVAPEVDPVAPIKEEKVVDTESDSIRAYYVIVGSFKSKQRAENLRKRLVFMGFKESAILRNENGMYRVTTAPFNTHTDCWNEVFLIRKKYPQFADAWGLAVR</sequence>
<dbReference type="PROSITE" id="PS51724">
    <property type="entry name" value="SPOR"/>
    <property type="match status" value="1"/>
</dbReference>
<feature type="signal peptide" evidence="1">
    <location>
        <begin position="1"/>
        <end position="20"/>
    </location>
</feature>
<dbReference type="SUPFAM" id="SSF110997">
    <property type="entry name" value="Sporulation related repeat"/>
    <property type="match status" value="1"/>
</dbReference>
<dbReference type="Pfam" id="PF05036">
    <property type="entry name" value="SPOR"/>
    <property type="match status" value="1"/>
</dbReference>
<evidence type="ECO:0000259" key="2">
    <source>
        <dbReference type="PROSITE" id="PS51724"/>
    </source>
</evidence>
<dbReference type="Proteomes" id="UP000284243">
    <property type="component" value="Unassembled WGS sequence"/>
</dbReference>
<dbReference type="InterPro" id="IPR036680">
    <property type="entry name" value="SPOR-like_sf"/>
</dbReference>
<evidence type="ECO:0000313" key="3">
    <source>
        <dbReference type="EMBL" id="RGU58093.1"/>
    </source>
</evidence>
<protein>
    <recommendedName>
        <fullName evidence="2">SPOR domain-containing protein</fullName>
    </recommendedName>
</protein>
<dbReference type="Gene3D" id="3.30.70.1070">
    <property type="entry name" value="Sporulation related repeat"/>
    <property type="match status" value="1"/>
</dbReference>
<gene>
    <name evidence="3" type="ORF">DWW57_03280</name>
</gene>
<organism evidence="3 4">
    <name type="scientific">Odoribacter splanchnicus</name>
    <dbReference type="NCBI Taxonomy" id="28118"/>
    <lineage>
        <taxon>Bacteria</taxon>
        <taxon>Pseudomonadati</taxon>
        <taxon>Bacteroidota</taxon>
        <taxon>Bacteroidia</taxon>
        <taxon>Bacteroidales</taxon>
        <taxon>Odoribacteraceae</taxon>
        <taxon>Odoribacter</taxon>
    </lineage>
</organism>
<name>A0A412TWD0_9BACT</name>